<evidence type="ECO:0000313" key="3">
    <source>
        <dbReference type="Proteomes" id="UP000784294"/>
    </source>
</evidence>
<proteinExistence type="predicted"/>
<evidence type="ECO:0000313" key="2">
    <source>
        <dbReference type="EMBL" id="VEL23469.1"/>
    </source>
</evidence>
<dbReference type="Proteomes" id="UP000784294">
    <property type="component" value="Unassembled WGS sequence"/>
</dbReference>
<comment type="caution">
    <text evidence="2">The sequence shown here is derived from an EMBL/GenBank/DDBJ whole genome shotgun (WGS) entry which is preliminary data.</text>
</comment>
<evidence type="ECO:0000256" key="1">
    <source>
        <dbReference type="SAM" id="Phobius"/>
    </source>
</evidence>
<keyword evidence="1" id="KW-0472">Membrane</keyword>
<sequence length="87" mass="9763">MLTAAHTLLTITTALLNGKILVLRVTRCPMAGRCDTLPMDFPSSSITIRRQRPSGIRVVLIMGKYIIWFLILSYDVVAPVFAIYYFG</sequence>
<keyword evidence="3" id="KW-1185">Reference proteome</keyword>
<name>A0A448WYP6_9PLAT</name>
<protein>
    <submittedName>
        <fullName evidence="2">Uncharacterized protein</fullName>
    </submittedName>
</protein>
<keyword evidence="1" id="KW-1133">Transmembrane helix</keyword>
<keyword evidence="1" id="KW-0812">Transmembrane</keyword>
<accession>A0A448WYP6</accession>
<reference evidence="2" key="1">
    <citation type="submission" date="2018-11" db="EMBL/GenBank/DDBJ databases">
        <authorList>
            <consortium name="Pathogen Informatics"/>
        </authorList>
    </citation>
    <scope>NUCLEOTIDE SEQUENCE</scope>
</reference>
<organism evidence="2 3">
    <name type="scientific">Protopolystoma xenopodis</name>
    <dbReference type="NCBI Taxonomy" id="117903"/>
    <lineage>
        <taxon>Eukaryota</taxon>
        <taxon>Metazoa</taxon>
        <taxon>Spiralia</taxon>
        <taxon>Lophotrochozoa</taxon>
        <taxon>Platyhelminthes</taxon>
        <taxon>Monogenea</taxon>
        <taxon>Polyopisthocotylea</taxon>
        <taxon>Polystomatidea</taxon>
        <taxon>Polystomatidae</taxon>
        <taxon>Protopolystoma</taxon>
    </lineage>
</organism>
<gene>
    <name evidence="2" type="ORF">PXEA_LOCUS16909</name>
</gene>
<feature type="transmembrane region" description="Helical" evidence="1">
    <location>
        <begin position="65"/>
        <end position="86"/>
    </location>
</feature>
<dbReference type="AlphaFoldDB" id="A0A448WYP6"/>
<dbReference type="EMBL" id="CAAALY010062119">
    <property type="protein sequence ID" value="VEL23469.1"/>
    <property type="molecule type" value="Genomic_DNA"/>
</dbReference>